<gene>
    <name evidence="1" type="ORF">F0P94_04515</name>
</gene>
<evidence type="ECO:0000313" key="1">
    <source>
        <dbReference type="EMBL" id="KAA9340695.1"/>
    </source>
</evidence>
<keyword evidence="2" id="KW-1185">Reference proteome</keyword>
<dbReference type="EMBL" id="VTWT01000002">
    <property type="protein sequence ID" value="KAA9340695.1"/>
    <property type="molecule type" value="Genomic_DNA"/>
</dbReference>
<evidence type="ECO:0008006" key="3">
    <source>
        <dbReference type="Google" id="ProtNLM"/>
    </source>
</evidence>
<name>A0A5N1J3M1_9BACT</name>
<dbReference type="RefSeq" id="WP_150902622.1">
    <property type="nucleotide sequence ID" value="NZ_VTWT01000002.1"/>
</dbReference>
<dbReference type="AlphaFoldDB" id="A0A5N1J3M1"/>
<comment type="caution">
    <text evidence="1">The sequence shown here is derived from an EMBL/GenBank/DDBJ whole genome shotgun (WGS) entry which is preliminary data.</text>
</comment>
<evidence type="ECO:0000313" key="2">
    <source>
        <dbReference type="Proteomes" id="UP000326570"/>
    </source>
</evidence>
<protein>
    <recommendedName>
        <fullName evidence="3">Lipocalin-like domain-containing protein</fullName>
    </recommendedName>
</protein>
<dbReference type="Proteomes" id="UP000326570">
    <property type="component" value="Unassembled WGS sequence"/>
</dbReference>
<organism evidence="1 2">
    <name type="scientific">Adhaeribacter soli</name>
    <dbReference type="NCBI Taxonomy" id="2607655"/>
    <lineage>
        <taxon>Bacteria</taxon>
        <taxon>Pseudomonadati</taxon>
        <taxon>Bacteroidota</taxon>
        <taxon>Cytophagia</taxon>
        <taxon>Cytophagales</taxon>
        <taxon>Hymenobacteraceae</taxon>
        <taxon>Adhaeribacter</taxon>
    </lineage>
</organism>
<reference evidence="1 2" key="1">
    <citation type="submission" date="2019-09" db="EMBL/GenBank/DDBJ databases">
        <title>Genome sequence of Adhaeribacter sp. M2.</title>
        <authorList>
            <person name="Srinivasan S."/>
        </authorList>
    </citation>
    <scope>NUCLEOTIDE SEQUENCE [LARGE SCALE GENOMIC DNA]</scope>
    <source>
        <strain evidence="1 2">M2</strain>
    </source>
</reference>
<accession>A0A5N1J3M1</accession>
<proteinExistence type="predicted"/>
<sequence>MRYLDLNSLTPSQLFGTWKTLERFTGQSADSFFHSTSTLDLNQDGTFVSRNGNTATGRWEMFRENEIIYNPQLNFFDDTPEPLNAIITRFREDQEGEGTTQKMTLYFSSGLEIVFGRTVT</sequence>